<dbReference type="Pfam" id="PF06253">
    <property type="entry name" value="MTTB"/>
    <property type="match status" value="1"/>
</dbReference>
<dbReference type="EMBL" id="BARS01026023">
    <property type="protein sequence ID" value="GAG10941.1"/>
    <property type="molecule type" value="Genomic_DNA"/>
</dbReference>
<dbReference type="GO" id="GO:0015948">
    <property type="term" value="P:methanogenesis"/>
    <property type="evidence" value="ECO:0007669"/>
    <property type="project" value="InterPro"/>
</dbReference>
<dbReference type="Gene3D" id="3.20.20.480">
    <property type="entry name" value="Trimethylamine methyltransferase-like"/>
    <property type="match status" value="1"/>
</dbReference>
<evidence type="ECO:0000256" key="1">
    <source>
        <dbReference type="ARBA" id="ARBA00007137"/>
    </source>
</evidence>
<comment type="caution">
    <text evidence="4">The sequence shown here is derived from an EMBL/GenBank/DDBJ whole genome shotgun (WGS) entry which is preliminary data.</text>
</comment>
<protein>
    <recommendedName>
        <fullName evidence="5">Trimethylamine methyltransferase</fullName>
    </recommendedName>
</protein>
<dbReference type="InterPro" id="IPR038601">
    <property type="entry name" value="MttB-like_sf"/>
</dbReference>
<keyword evidence="3" id="KW-0808">Transferase</keyword>
<dbReference type="InterPro" id="IPR010426">
    <property type="entry name" value="MTTB_MeTrfase"/>
</dbReference>
<feature type="non-terminal residue" evidence="4">
    <location>
        <position position="202"/>
    </location>
</feature>
<reference evidence="4" key="1">
    <citation type="journal article" date="2014" name="Front. Microbiol.">
        <title>High frequency of phylogenetically diverse reductive dehalogenase-homologous genes in deep subseafloor sedimentary metagenomes.</title>
        <authorList>
            <person name="Kawai M."/>
            <person name="Futagami T."/>
            <person name="Toyoda A."/>
            <person name="Takaki Y."/>
            <person name="Nishi S."/>
            <person name="Hori S."/>
            <person name="Arai W."/>
            <person name="Tsubouchi T."/>
            <person name="Morono Y."/>
            <person name="Uchiyama I."/>
            <person name="Ito T."/>
            <person name="Fujiyama A."/>
            <person name="Inagaki F."/>
            <person name="Takami H."/>
        </authorList>
    </citation>
    <scope>NUCLEOTIDE SEQUENCE</scope>
    <source>
        <strain evidence="4">Expedition CK06-06</strain>
    </source>
</reference>
<dbReference type="GO" id="GO:0032259">
    <property type="term" value="P:methylation"/>
    <property type="evidence" value="ECO:0007669"/>
    <property type="project" value="UniProtKB-KW"/>
</dbReference>
<name>X0WE45_9ZZZZ</name>
<accession>X0WE45</accession>
<dbReference type="AlphaFoldDB" id="X0WE45"/>
<gene>
    <name evidence="4" type="ORF">S01H1_41058</name>
</gene>
<keyword evidence="2" id="KW-0489">Methyltransferase</keyword>
<organism evidence="4">
    <name type="scientific">marine sediment metagenome</name>
    <dbReference type="NCBI Taxonomy" id="412755"/>
    <lineage>
        <taxon>unclassified sequences</taxon>
        <taxon>metagenomes</taxon>
        <taxon>ecological metagenomes</taxon>
    </lineage>
</organism>
<evidence type="ECO:0000313" key="4">
    <source>
        <dbReference type="EMBL" id="GAG10941.1"/>
    </source>
</evidence>
<evidence type="ECO:0008006" key="5">
    <source>
        <dbReference type="Google" id="ProtNLM"/>
    </source>
</evidence>
<sequence>MPQNTVALPRLSMLTHEQCQVIHRASLEILRCTGVRVYHDGALALLRETDAAITDENLVRLPAGLVEWALKQAPSRIVLCKRGSSDVAAPLEGHRPEPAEGRTVNFGPGSDCPNYLDPRSGERRRFTTADAVDCLHVCDALPEIAFVMSMGIPSDGGASNVYRQQYALMLEHTTKPAVFVCDDRADCEAIAAMAAAAAGGME</sequence>
<evidence type="ECO:0000256" key="2">
    <source>
        <dbReference type="ARBA" id="ARBA00022603"/>
    </source>
</evidence>
<comment type="similarity">
    <text evidence="1">Belongs to the trimethylamine methyltransferase family.</text>
</comment>
<dbReference type="GO" id="GO:0008168">
    <property type="term" value="F:methyltransferase activity"/>
    <property type="evidence" value="ECO:0007669"/>
    <property type="project" value="UniProtKB-KW"/>
</dbReference>
<evidence type="ECO:0000256" key="3">
    <source>
        <dbReference type="ARBA" id="ARBA00022679"/>
    </source>
</evidence>
<proteinExistence type="inferred from homology"/>